<name>A0A8S3BXT6_9BILA</name>
<feature type="non-terminal residue" evidence="3">
    <location>
        <position position="64"/>
    </location>
</feature>
<sequence length="64" mass="7272">MMRYEFPLDVEITTHLPVDLPDFKPQVRLEKFCVAKSVLGFLIGQGEPRLIEVSPLAQFTVHCA</sequence>
<evidence type="ECO:0000313" key="1">
    <source>
        <dbReference type="EMBL" id="CAF4489121.1"/>
    </source>
</evidence>
<reference evidence="3" key="1">
    <citation type="submission" date="2021-02" db="EMBL/GenBank/DDBJ databases">
        <authorList>
            <person name="Nowell W R."/>
        </authorList>
    </citation>
    <scope>NUCLEOTIDE SEQUENCE</scope>
</reference>
<organism evidence="3 5">
    <name type="scientific">Rotaria magnacalcarata</name>
    <dbReference type="NCBI Taxonomy" id="392030"/>
    <lineage>
        <taxon>Eukaryota</taxon>
        <taxon>Metazoa</taxon>
        <taxon>Spiralia</taxon>
        <taxon>Gnathifera</taxon>
        <taxon>Rotifera</taxon>
        <taxon>Eurotatoria</taxon>
        <taxon>Bdelloidea</taxon>
        <taxon>Philodinida</taxon>
        <taxon>Philodinidae</taxon>
        <taxon>Rotaria</taxon>
    </lineage>
</organism>
<proteinExistence type="predicted"/>
<comment type="caution">
    <text evidence="3">The sequence shown here is derived from an EMBL/GenBank/DDBJ whole genome shotgun (WGS) entry which is preliminary data.</text>
</comment>
<dbReference type="Proteomes" id="UP000681967">
    <property type="component" value="Unassembled WGS sequence"/>
</dbReference>
<gene>
    <name evidence="1" type="ORF">BYL167_LOCUS35485</name>
    <name evidence="2" type="ORF">BYL167_LOCUS39959</name>
    <name evidence="3" type="ORF">GIL414_LOCUS50328</name>
    <name evidence="4" type="ORF">GIL414_LOCUS56782</name>
</gene>
<evidence type="ECO:0000313" key="4">
    <source>
        <dbReference type="EMBL" id="CAF4993570.1"/>
    </source>
</evidence>
<evidence type="ECO:0000313" key="3">
    <source>
        <dbReference type="EMBL" id="CAF4869937.1"/>
    </source>
</evidence>
<dbReference type="EMBL" id="CAJOBJ010167438">
    <property type="protein sequence ID" value="CAF4869937.1"/>
    <property type="molecule type" value="Genomic_DNA"/>
</dbReference>
<dbReference type="Proteomes" id="UP000681720">
    <property type="component" value="Unassembled WGS sequence"/>
</dbReference>
<dbReference type="AlphaFoldDB" id="A0A8S3BXT6"/>
<accession>A0A8S3BXT6</accession>
<dbReference type="EMBL" id="CAJOBJ010204752">
    <property type="protein sequence ID" value="CAF4993570.1"/>
    <property type="molecule type" value="Genomic_DNA"/>
</dbReference>
<dbReference type="EMBL" id="CAJOBH010097588">
    <property type="protein sequence ID" value="CAF4597008.1"/>
    <property type="molecule type" value="Genomic_DNA"/>
</dbReference>
<protein>
    <submittedName>
        <fullName evidence="3">Uncharacterized protein</fullName>
    </submittedName>
</protein>
<dbReference type="EMBL" id="CAJOBH010074844">
    <property type="protein sequence ID" value="CAF4489121.1"/>
    <property type="molecule type" value="Genomic_DNA"/>
</dbReference>
<evidence type="ECO:0000313" key="2">
    <source>
        <dbReference type="EMBL" id="CAF4597008.1"/>
    </source>
</evidence>
<evidence type="ECO:0000313" key="5">
    <source>
        <dbReference type="Proteomes" id="UP000681720"/>
    </source>
</evidence>